<organism evidence="1">
    <name type="scientific">mine drainage metagenome</name>
    <dbReference type="NCBI Taxonomy" id="410659"/>
    <lineage>
        <taxon>unclassified sequences</taxon>
        <taxon>metagenomes</taxon>
        <taxon>ecological metagenomes</taxon>
    </lineage>
</organism>
<gene>
    <name evidence="1" type="ORF">GALL_547760</name>
</gene>
<protein>
    <submittedName>
        <fullName evidence="1">Uncharacterized protein</fullName>
    </submittedName>
</protein>
<sequence length="194" mass="21082">MHGLKMRMGDGHAGDDAGGVQFVCIAAHIGDVVRQAPGDVLGRGGVIGRVGDIPMSADPDHLFPQGPRRVTIVRVAAGYRSMKVANQRLGEDVRTIGDGTRNRLVQAQRVILHLSGGILAAGIAGLLHQQQFVQRAVGSFDGGTAQRFLAHDDPADQPRIAEFRGNGFKPGQGCVRRVALAGHRHHRWMRRRWW</sequence>
<comment type="caution">
    <text evidence="1">The sequence shown here is derived from an EMBL/GenBank/DDBJ whole genome shotgun (WGS) entry which is preliminary data.</text>
</comment>
<dbReference type="AlphaFoldDB" id="A0A1J5NY42"/>
<name>A0A1J5NY42_9ZZZZ</name>
<proteinExistence type="predicted"/>
<dbReference type="EMBL" id="MLJW01008794">
    <property type="protein sequence ID" value="OIQ63682.1"/>
    <property type="molecule type" value="Genomic_DNA"/>
</dbReference>
<reference evidence="1" key="1">
    <citation type="submission" date="2016-10" db="EMBL/GenBank/DDBJ databases">
        <title>Sequence of Gallionella enrichment culture.</title>
        <authorList>
            <person name="Poehlein A."/>
            <person name="Muehling M."/>
            <person name="Daniel R."/>
        </authorList>
    </citation>
    <scope>NUCLEOTIDE SEQUENCE</scope>
</reference>
<accession>A0A1J5NY42</accession>
<evidence type="ECO:0000313" key="1">
    <source>
        <dbReference type="EMBL" id="OIQ63682.1"/>
    </source>
</evidence>